<dbReference type="InParanoid" id="A0A167JV44"/>
<keyword evidence="2" id="KW-1185">Reference proteome</keyword>
<accession>A0A167JV44</accession>
<dbReference type="PANTHER" id="PTHR46579">
    <property type="entry name" value="F5/8 TYPE C DOMAIN-CONTAINING PROTEIN-RELATED"/>
    <property type="match status" value="1"/>
</dbReference>
<organism evidence="1 2">
    <name type="scientific">Phycomyces blakesleeanus (strain ATCC 8743b / DSM 1359 / FGSC 10004 / NBRC 33097 / NRRL 1555)</name>
    <dbReference type="NCBI Taxonomy" id="763407"/>
    <lineage>
        <taxon>Eukaryota</taxon>
        <taxon>Fungi</taxon>
        <taxon>Fungi incertae sedis</taxon>
        <taxon>Mucoromycota</taxon>
        <taxon>Mucoromycotina</taxon>
        <taxon>Mucoromycetes</taxon>
        <taxon>Mucorales</taxon>
        <taxon>Phycomycetaceae</taxon>
        <taxon>Phycomyces</taxon>
    </lineage>
</organism>
<dbReference type="PANTHER" id="PTHR46579:SF2">
    <property type="entry name" value="C2H2-TYPE DOMAIN-CONTAINING PROTEIN"/>
    <property type="match status" value="1"/>
</dbReference>
<evidence type="ECO:0000313" key="2">
    <source>
        <dbReference type="Proteomes" id="UP000077315"/>
    </source>
</evidence>
<feature type="non-terminal residue" evidence="1">
    <location>
        <position position="180"/>
    </location>
</feature>
<dbReference type="Proteomes" id="UP000077315">
    <property type="component" value="Unassembled WGS sequence"/>
</dbReference>
<dbReference type="Pfam" id="PF02992">
    <property type="entry name" value="Transposase_21"/>
    <property type="match status" value="1"/>
</dbReference>
<dbReference type="AlphaFoldDB" id="A0A167JV44"/>
<dbReference type="GeneID" id="28988579"/>
<proteinExistence type="predicted"/>
<dbReference type="VEuPathDB" id="FungiDB:PHYBLDRAFT_102136"/>
<reference evidence="2" key="1">
    <citation type="submission" date="2015-06" db="EMBL/GenBank/DDBJ databases">
        <title>Expansion of signal transduction pathways in fungi by whole-genome duplication.</title>
        <authorList>
            <consortium name="DOE Joint Genome Institute"/>
            <person name="Corrochano L.M."/>
            <person name="Kuo A."/>
            <person name="Marcet-Houben M."/>
            <person name="Polaino S."/>
            <person name="Salamov A."/>
            <person name="Villalobos J.M."/>
            <person name="Alvarez M.I."/>
            <person name="Avalos J."/>
            <person name="Benito E.P."/>
            <person name="Benoit I."/>
            <person name="Burger G."/>
            <person name="Camino L.P."/>
            <person name="Canovas D."/>
            <person name="Cerda-Olmedo E."/>
            <person name="Cheng J.-F."/>
            <person name="Dominguez A."/>
            <person name="Elias M."/>
            <person name="Eslava A.P."/>
            <person name="Glaser F."/>
            <person name="Grimwood J."/>
            <person name="Gutierrez G."/>
            <person name="Heitman J."/>
            <person name="Henrissat B."/>
            <person name="Iturriaga E.A."/>
            <person name="Lang B.F."/>
            <person name="Lavin J.L."/>
            <person name="Lee S."/>
            <person name="Li W."/>
            <person name="Lindquist E."/>
            <person name="Lopez-Garcia S."/>
            <person name="Luque E.M."/>
            <person name="Marcos A.T."/>
            <person name="Martin J."/>
            <person name="McCluskey K."/>
            <person name="Medina H.R."/>
            <person name="Miralles-Duran A."/>
            <person name="Miyazaki A."/>
            <person name="Munoz-Torres E."/>
            <person name="Oguiza J.A."/>
            <person name="Ohm R."/>
            <person name="Olmedo M."/>
            <person name="Orejas M."/>
            <person name="Ortiz-Castellanos L."/>
            <person name="Pisabarro A.G."/>
            <person name="Rodriguez-Romero J."/>
            <person name="Ruiz-Herrera J."/>
            <person name="Ruiz-Vazquez R."/>
            <person name="Sanz C."/>
            <person name="Schackwitz W."/>
            <person name="Schmutz J."/>
            <person name="Shahriari M."/>
            <person name="Shelest E."/>
            <person name="Silva-Franco F."/>
            <person name="Soanes D."/>
            <person name="Syed K."/>
            <person name="Tagua V.G."/>
            <person name="Talbot N.J."/>
            <person name="Thon M."/>
            <person name="De vries R.P."/>
            <person name="Wiebenga A."/>
            <person name="Yadav J.S."/>
            <person name="Braun E.L."/>
            <person name="Baker S."/>
            <person name="Garre V."/>
            <person name="Horwitz B."/>
            <person name="Torres-Martinez S."/>
            <person name="Idnurm A."/>
            <person name="Herrera-Estrella A."/>
            <person name="Gabaldon T."/>
            <person name="Grigoriev I.V."/>
        </authorList>
    </citation>
    <scope>NUCLEOTIDE SEQUENCE [LARGE SCALE GENOMIC DNA]</scope>
    <source>
        <strain evidence="2">NRRL 1555(-)</strain>
    </source>
</reference>
<sequence>NLPREERFLAENTILVGLMPGPKESKTDKINNYLRPLVDELLELYVGIHVPPYEHPAGTQIRAALLMVACDIPAARKTSGFTAHNSTCACYKYNKQFPRLEGSSAVDFSGFDTDQWQPKNNDMNRFHAEEWESASTPSERQQLEVENGVRWLQLYCLRYFDLVRGTIIDPMHNLFLGMAK</sequence>
<evidence type="ECO:0000313" key="1">
    <source>
        <dbReference type="EMBL" id="OAD66760.1"/>
    </source>
</evidence>
<dbReference type="RefSeq" id="XP_018284800.1">
    <property type="nucleotide sequence ID" value="XM_018427673.1"/>
</dbReference>
<feature type="non-terminal residue" evidence="1">
    <location>
        <position position="1"/>
    </location>
</feature>
<dbReference type="EMBL" id="KV441000">
    <property type="protein sequence ID" value="OAD66760.1"/>
    <property type="molecule type" value="Genomic_DNA"/>
</dbReference>
<dbReference type="InterPro" id="IPR004242">
    <property type="entry name" value="Transposase_21"/>
</dbReference>
<name>A0A167JV44_PHYB8</name>
<dbReference type="OrthoDB" id="3269001at2759"/>
<protein>
    <submittedName>
        <fullName evidence="1">Uncharacterized protein</fullName>
    </submittedName>
</protein>
<dbReference type="STRING" id="763407.A0A167JV44"/>
<gene>
    <name evidence="1" type="ORF">PHYBLDRAFT_102136</name>
</gene>